<proteinExistence type="predicted"/>
<accession>A0ABR7BG93</accession>
<organism evidence="1 2">
    <name type="scientific">Pseudomonas triticifolii</name>
    <dbReference type="NCBI Taxonomy" id="2762592"/>
    <lineage>
        <taxon>Bacteria</taxon>
        <taxon>Pseudomonadati</taxon>
        <taxon>Pseudomonadota</taxon>
        <taxon>Gammaproteobacteria</taxon>
        <taxon>Pseudomonadales</taxon>
        <taxon>Pseudomonadaceae</taxon>
        <taxon>Pseudomonas</taxon>
    </lineage>
</organism>
<reference evidence="1 2" key="1">
    <citation type="submission" date="2020-08" db="EMBL/GenBank/DDBJ databases">
        <title>Putative novel bacterial strains isolated from necrotic wheat leaf tissues caused by Xanthomonas translucens.</title>
        <authorList>
            <person name="Tambong J.T."/>
        </authorList>
    </citation>
    <scope>NUCLEOTIDE SEQUENCE [LARGE SCALE GENOMIC DNA]</scope>
    <source>
        <strain evidence="1 2">DOAB 1067</strain>
    </source>
</reference>
<evidence type="ECO:0000313" key="2">
    <source>
        <dbReference type="Proteomes" id="UP000660131"/>
    </source>
</evidence>
<keyword evidence="2" id="KW-1185">Reference proteome</keyword>
<name>A0ABR7BG93_9PSED</name>
<comment type="caution">
    <text evidence="1">The sequence shown here is derived from an EMBL/GenBank/DDBJ whole genome shotgun (WGS) entry which is preliminary data.</text>
</comment>
<dbReference type="Proteomes" id="UP000660131">
    <property type="component" value="Unassembled WGS sequence"/>
</dbReference>
<dbReference type="EMBL" id="JACONV010000009">
    <property type="protein sequence ID" value="MBC3956199.1"/>
    <property type="molecule type" value="Genomic_DNA"/>
</dbReference>
<sequence>MAGLNGWMHQTGNTPAADTDPFIAKKEAVKFTNTLNQIEKMRRLAATALAARAASRGLLSRLWPPF</sequence>
<gene>
    <name evidence="1" type="ORF">H8S56_14405</name>
</gene>
<evidence type="ECO:0000313" key="1">
    <source>
        <dbReference type="EMBL" id="MBC3956199.1"/>
    </source>
</evidence>
<protein>
    <submittedName>
        <fullName evidence="1">Uncharacterized protein</fullName>
    </submittedName>
</protein>